<comment type="caution">
    <text evidence="4">The sequence shown here is derived from an EMBL/GenBank/DDBJ whole genome shotgun (WGS) entry which is preliminary data.</text>
</comment>
<sequence length="598" mass="66666">MADTVEGVSFPIVFHDGERDTNIGSVIVSSSTEFKNFQSSLSKMIGISSHQFTVYLAEYKISLDSSTKIRRRIPITGKVNFGAISGEKNSFFLVVLKRSRRERRRKVIHDNEEDYYFSSATKTQTKTNQPKKKNPPENVMLLRRNGGIENELLSGFVSPVMDRYEYEERIRKLQLEREKYLISLQINNLTMRGGGDGGRNNSGRSETRICRDCVSAKERGVAAGFHCCANDAVTAGFRSLAGPIARPVEKEKEWCGDCSRVLEYHRKKSVPNSSIGYNSITRIAAAVDHTQVGRENKARNRAFFPMASSSEDQQSQSKATDPPPPHPSSAGNNPPPVYPPPTLGYPPPQGHGGYSPAMGYPPAPHPRYPPATGNYPPYNAYYAQAPPAAYYNNPQNYRAGTISAGFLRGIVAALILLVAIMTLSSIITWIILRPEVPVFKVDSFSVSNFNISKLNYSGNWDASVTVQNPNHKLNVNMERIQSFVDYKQNTLAMSYADPFFLDVEKSGQMKVKLTSSSPDDPGNWLETEEKLGRERATGTVSFNLRFFAWTTFRTGSWWTRRVVMRVSCEDMKLVFTGPAAGHAVYLADEHSKTCSVLV</sequence>
<evidence type="ECO:0000256" key="2">
    <source>
        <dbReference type="SAM" id="Phobius"/>
    </source>
</evidence>
<dbReference type="Proteomes" id="UP000321947">
    <property type="component" value="Unassembled WGS sequence"/>
</dbReference>
<dbReference type="InterPro" id="IPR055562">
    <property type="entry name" value="DUF7138"/>
</dbReference>
<evidence type="ECO:0000313" key="7">
    <source>
        <dbReference type="Proteomes" id="UP000321947"/>
    </source>
</evidence>
<evidence type="ECO:0000313" key="5">
    <source>
        <dbReference type="EMBL" id="TYK25314.1"/>
    </source>
</evidence>
<dbReference type="Proteomes" id="UP000321393">
    <property type="component" value="Unassembled WGS sequence"/>
</dbReference>
<dbReference type="AlphaFoldDB" id="A0A5A7TLT1"/>
<dbReference type="EMBL" id="SSTD01003829">
    <property type="protein sequence ID" value="TYK25314.1"/>
    <property type="molecule type" value="Genomic_DNA"/>
</dbReference>
<evidence type="ECO:0000313" key="6">
    <source>
        <dbReference type="Proteomes" id="UP000321393"/>
    </source>
</evidence>
<dbReference type="OrthoDB" id="778072at2759"/>
<proteinExistence type="predicted"/>
<evidence type="ECO:0000256" key="1">
    <source>
        <dbReference type="SAM" id="MobiDB-lite"/>
    </source>
</evidence>
<feature type="region of interest" description="Disordered" evidence="1">
    <location>
        <begin position="305"/>
        <end position="359"/>
    </location>
</feature>
<feature type="domain" description="DUF7138" evidence="3">
    <location>
        <begin position="7"/>
        <end position="94"/>
    </location>
</feature>
<protein>
    <submittedName>
        <fullName evidence="4">Protein YLS9</fullName>
    </submittedName>
</protein>
<dbReference type="Pfam" id="PF23596">
    <property type="entry name" value="DUF7138"/>
    <property type="match status" value="1"/>
</dbReference>
<evidence type="ECO:0000259" key="3">
    <source>
        <dbReference type="Pfam" id="PF23596"/>
    </source>
</evidence>
<keyword evidence="2" id="KW-0812">Transmembrane</keyword>
<feature type="compositionally biased region" description="Pro residues" evidence="1">
    <location>
        <begin position="321"/>
        <end position="349"/>
    </location>
</feature>
<keyword evidence="2" id="KW-1133">Transmembrane helix</keyword>
<reference evidence="6 7" key="1">
    <citation type="submission" date="2019-08" db="EMBL/GenBank/DDBJ databases">
        <title>Draft genome sequences of two oriental melons (Cucumis melo L. var makuwa).</title>
        <authorList>
            <person name="Kwon S.-Y."/>
        </authorList>
    </citation>
    <scope>NUCLEOTIDE SEQUENCE [LARGE SCALE GENOMIC DNA]</scope>
    <source>
        <strain evidence="7">cv. Chang Bougi</strain>
        <strain evidence="6">cv. SW 3</strain>
        <tissue evidence="4">Leaf</tissue>
    </source>
</reference>
<accession>A0A5A7TLT1</accession>
<evidence type="ECO:0000313" key="4">
    <source>
        <dbReference type="EMBL" id="KAA0043818.1"/>
    </source>
</evidence>
<feature type="transmembrane region" description="Helical" evidence="2">
    <location>
        <begin position="406"/>
        <end position="432"/>
    </location>
</feature>
<dbReference type="PANTHER" id="PTHR36351:SF1">
    <property type="entry name" value="EMBRYO SAC DEVELOPMENT ARREST 12"/>
    <property type="match status" value="1"/>
</dbReference>
<dbReference type="EMBL" id="SSTE01014973">
    <property type="protein sequence ID" value="KAA0043818.1"/>
    <property type="molecule type" value="Genomic_DNA"/>
</dbReference>
<name>A0A5A7TLT1_CUCMM</name>
<feature type="compositionally biased region" description="Polar residues" evidence="1">
    <location>
        <begin position="307"/>
        <end position="319"/>
    </location>
</feature>
<keyword evidence="2" id="KW-0472">Membrane</keyword>
<gene>
    <name evidence="5" type="ORF">E5676_scaffold352G004520</name>
    <name evidence="4" type="ORF">E6C27_scaffold236G001510</name>
</gene>
<organism evidence="4 6">
    <name type="scientific">Cucumis melo var. makuwa</name>
    <name type="common">Oriental melon</name>
    <dbReference type="NCBI Taxonomy" id="1194695"/>
    <lineage>
        <taxon>Eukaryota</taxon>
        <taxon>Viridiplantae</taxon>
        <taxon>Streptophyta</taxon>
        <taxon>Embryophyta</taxon>
        <taxon>Tracheophyta</taxon>
        <taxon>Spermatophyta</taxon>
        <taxon>Magnoliopsida</taxon>
        <taxon>eudicotyledons</taxon>
        <taxon>Gunneridae</taxon>
        <taxon>Pentapetalae</taxon>
        <taxon>rosids</taxon>
        <taxon>fabids</taxon>
        <taxon>Cucurbitales</taxon>
        <taxon>Cucurbitaceae</taxon>
        <taxon>Benincaseae</taxon>
        <taxon>Cucumis</taxon>
    </lineage>
</organism>
<dbReference type="PANTHER" id="PTHR36351">
    <property type="entry name" value="EMBRYO SAC DEVELOPMENT ARREST 12"/>
    <property type="match status" value="1"/>
</dbReference>